<dbReference type="AlphaFoldDB" id="A0A0K9GSM2"/>
<feature type="transmembrane region" description="Helical" evidence="1">
    <location>
        <begin position="32"/>
        <end position="53"/>
    </location>
</feature>
<keyword evidence="1" id="KW-1133">Transmembrane helix</keyword>
<reference evidence="3" key="1">
    <citation type="submission" date="2015-07" db="EMBL/GenBank/DDBJ databases">
        <title>Genome sequencing project for genomic taxonomy and phylogenomics of Bacillus-like bacteria.</title>
        <authorList>
            <person name="Liu B."/>
            <person name="Wang J."/>
            <person name="Zhu Y."/>
            <person name="Liu G."/>
            <person name="Chen Q."/>
            <person name="Chen Z."/>
            <person name="Lan J."/>
            <person name="Che J."/>
            <person name="Ge C."/>
            <person name="Shi H."/>
            <person name="Pan Z."/>
            <person name="Liu X."/>
        </authorList>
    </citation>
    <scope>NUCLEOTIDE SEQUENCE [LARGE SCALE GENOMIC DNA]</scope>
    <source>
        <strain evidence="3">FJAT-27997</strain>
    </source>
</reference>
<keyword evidence="1" id="KW-0812">Transmembrane</keyword>
<proteinExistence type="predicted"/>
<evidence type="ECO:0000313" key="3">
    <source>
        <dbReference type="Proteomes" id="UP000037146"/>
    </source>
</evidence>
<keyword evidence="1" id="KW-0472">Membrane</keyword>
<feature type="transmembrane region" description="Helical" evidence="1">
    <location>
        <begin position="74"/>
        <end position="93"/>
    </location>
</feature>
<dbReference type="EMBL" id="LFZW01000001">
    <property type="protein sequence ID" value="KMY49638.1"/>
    <property type="molecule type" value="Genomic_DNA"/>
</dbReference>
<dbReference type="STRING" id="1679170.AC625_08880"/>
<gene>
    <name evidence="2" type="ORF">AC625_08880</name>
</gene>
<name>A0A0K9GSM2_9BACI</name>
<evidence type="ECO:0000313" key="2">
    <source>
        <dbReference type="EMBL" id="KMY49638.1"/>
    </source>
</evidence>
<protein>
    <submittedName>
        <fullName evidence="2">Uncharacterized protein</fullName>
    </submittedName>
</protein>
<accession>A0A0K9GSM2</accession>
<dbReference type="PATRIC" id="fig|1679170.3.peg.1932"/>
<dbReference type="Proteomes" id="UP000037146">
    <property type="component" value="Unassembled WGS sequence"/>
</dbReference>
<evidence type="ECO:0000256" key="1">
    <source>
        <dbReference type="SAM" id="Phobius"/>
    </source>
</evidence>
<sequence>MLLLTLWFLFLVSGLFYMPKREVQLNFINNKISLWFYIIEGVWAFITIFYIPIISNIILESAIISGLVDSEKDASTVIIVVSVILFTIAYIIYYKRLGYFKERYKKQDLNS</sequence>
<keyword evidence="3" id="KW-1185">Reference proteome</keyword>
<comment type="caution">
    <text evidence="2">The sequence shown here is derived from an EMBL/GenBank/DDBJ whole genome shotgun (WGS) entry which is preliminary data.</text>
</comment>
<organism evidence="2 3">
    <name type="scientific">Peribacillus loiseleuriae</name>
    <dbReference type="NCBI Taxonomy" id="1679170"/>
    <lineage>
        <taxon>Bacteria</taxon>
        <taxon>Bacillati</taxon>
        <taxon>Bacillota</taxon>
        <taxon>Bacilli</taxon>
        <taxon>Bacillales</taxon>
        <taxon>Bacillaceae</taxon>
        <taxon>Peribacillus</taxon>
    </lineage>
</organism>